<comment type="caution">
    <text evidence="2">The sequence shown here is derived from an EMBL/GenBank/DDBJ whole genome shotgun (WGS) entry which is preliminary data.</text>
</comment>
<organism evidence="2 3">
    <name type="scientific">Coregonus suidteri</name>
    <dbReference type="NCBI Taxonomy" id="861788"/>
    <lineage>
        <taxon>Eukaryota</taxon>
        <taxon>Metazoa</taxon>
        <taxon>Chordata</taxon>
        <taxon>Craniata</taxon>
        <taxon>Vertebrata</taxon>
        <taxon>Euteleostomi</taxon>
        <taxon>Actinopterygii</taxon>
        <taxon>Neopterygii</taxon>
        <taxon>Teleostei</taxon>
        <taxon>Protacanthopterygii</taxon>
        <taxon>Salmoniformes</taxon>
        <taxon>Salmonidae</taxon>
        <taxon>Coregoninae</taxon>
        <taxon>Coregonus</taxon>
    </lineage>
</organism>
<name>A0AAN8KSJ5_9TELE</name>
<dbReference type="Proteomes" id="UP001356427">
    <property type="component" value="Unassembled WGS sequence"/>
</dbReference>
<evidence type="ECO:0000313" key="3">
    <source>
        <dbReference type="Proteomes" id="UP001356427"/>
    </source>
</evidence>
<evidence type="ECO:0000313" key="2">
    <source>
        <dbReference type="EMBL" id="KAK6294226.1"/>
    </source>
</evidence>
<feature type="region of interest" description="Disordered" evidence="1">
    <location>
        <begin position="75"/>
        <end position="117"/>
    </location>
</feature>
<protein>
    <submittedName>
        <fullName evidence="2">Uncharacterized protein</fullName>
    </submittedName>
</protein>
<proteinExistence type="predicted"/>
<keyword evidence="3" id="KW-1185">Reference proteome</keyword>
<dbReference type="EMBL" id="JAGTTL010000035">
    <property type="protein sequence ID" value="KAK6294226.1"/>
    <property type="molecule type" value="Genomic_DNA"/>
</dbReference>
<evidence type="ECO:0000256" key="1">
    <source>
        <dbReference type="SAM" id="MobiDB-lite"/>
    </source>
</evidence>
<sequence length="168" mass="18788">MPQRYSYQRRKASTAAARRMERRGRDSGKSNTTNASHSHRHRSNKLAMLSRRTQEEYEEVLQYQGEQYLEDVCNEGVGRGGSGPADGRIAATRRRTKEPSQCGAREERRRGGTQEQLPSAYRQACTLLTDSVLNGQCQDRGGEAGQELPMLLRTEGEGGRQAASRNSQ</sequence>
<gene>
    <name evidence="2" type="ORF">J4Q44_G00350560</name>
</gene>
<feature type="region of interest" description="Disordered" evidence="1">
    <location>
        <begin position="1"/>
        <end position="54"/>
    </location>
</feature>
<reference evidence="2 3" key="1">
    <citation type="submission" date="2021-04" db="EMBL/GenBank/DDBJ databases">
        <authorList>
            <person name="De Guttry C."/>
            <person name="Zahm M."/>
            <person name="Klopp C."/>
            <person name="Cabau C."/>
            <person name="Louis A."/>
            <person name="Berthelot C."/>
            <person name="Parey E."/>
            <person name="Roest Crollius H."/>
            <person name="Montfort J."/>
            <person name="Robinson-Rechavi M."/>
            <person name="Bucao C."/>
            <person name="Bouchez O."/>
            <person name="Gislard M."/>
            <person name="Lluch J."/>
            <person name="Milhes M."/>
            <person name="Lampietro C."/>
            <person name="Lopez Roques C."/>
            <person name="Donnadieu C."/>
            <person name="Braasch I."/>
            <person name="Desvignes T."/>
            <person name="Postlethwait J."/>
            <person name="Bobe J."/>
            <person name="Wedekind C."/>
            <person name="Guiguen Y."/>
        </authorList>
    </citation>
    <scope>NUCLEOTIDE SEQUENCE [LARGE SCALE GENOMIC DNA]</scope>
    <source>
        <strain evidence="2">Cs_M1</strain>
        <tissue evidence="2">Blood</tissue>
    </source>
</reference>
<accession>A0AAN8KSJ5</accession>
<dbReference type="AlphaFoldDB" id="A0AAN8KSJ5"/>
<feature type="region of interest" description="Disordered" evidence="1">
    <location>
        <begin position="138"/>
        <end position="168"/>
    </location>
</feature>